<dbReference type="SUPFAM" id="SSF51905">
    <property type="entry name" value="FAD/NAD(P)-binding domain"/>
    <property type="match status" value="1"/>
</dbReference>
<dbReference type="EMBL" id="JAAAUQ010001047">
    <property type="protein sequence ID" value="KAF9143773.1"/>
    <property type="molecule type" value="Genomic_DNA"/>
</dbReference>
<dbReference type="PANTHER" id="PTHR10742">
    <property type="entry name" value="FLAVIN MONOAMINE OXIDASE"/>
    <property type="match status" value="1"/>
</dbReference>
<name>A0A9P5V7U8_9FUNG</name>
<evidence type="ECO:0000313" key="5">
    <source>
        <dbReference type="Proteomes" id="UP000748756"/>
    </source>
</evidence>
<feature type="domain" description="Amine oxidase" evidence="3">
    <location>
        <begin position="15"/>
        <end position="467"/>
    </location>
</feature>
<dbReference type="Pfam" id="PF01593">
    <property type="entry name" value="Amino_oxidase"/>
    <property type="match status" value="2"/>
</dbReference>
<evidence type="ECO:0000313" key="4">
    <source>
        <dbReference type="EMBL" id="KAF9143773.1"/>
    </source>
</evidence>
<evidence type="ECO:0000256" key="2">
    <source>
        <dbReference type="ARBA" id="ARBA00023002"/>
    </source>
</evidence>
<comment type="similarity">
    <text evidence="1">Belongs to the flavin monoamine oxidase family.</text>
</comment>
<organism evidence="4 5">
    <name type="scientific">Linnemannia schmuckeri</name>
    <dbReference type="NCBI Taxonomy" id="64567"/>
    <lineage>
        <taxon>Eukaryota</taxon>
        <taxon>Fungi</taxon>
        <taxon>Fungi incertae sedis</taxon>
        <taxon>Mucoromycota</taxon>
        <taxon>Mortierellomycotina</taxon>
        <taxon>Mortierellomycetes</taxon>
        <taxon>Mortierellales</taxon>
        <taxon>Mortierellaceae</taxon>
        <taxon>Linnemannia</taxon>
    </lineage>
</organism>
<dbReference type="Gene3D" id="3.50.50.60">
    <property type="entry name" value="FAD/NAD(P)-binding domain"/>
    <property type="match status" value="2"/>
</dbReference>
<proteinExistence type="inferred from homology"/>
<gene>
    <name evidence="4" type="ORF">BG015_000308</name>
</gene>
<evidence type="ECO:0000256" key="1">
    <source>
        <dbReference type="ARBA" id="ARBA00005995"/>
    </source>
</evidence>
<reference evidence="4" key="1">
    <citation type="journal article" date="2020" name="Fungal Divers.">
        <title>Resolving the Mortierellaceae phylogeny through synthesis of multi-gene phylogenetics and phylogenomics.</title>
        <authorList>
            <person name="Vandepol N."/>
            <person name="Liber J."/>
            <person name="Desiro A."/>
            <person name="Na H."/>
            <person name="Kennedy M."/>
            <person name="Barry K."/>
            <person name="Grigoriev I.V."/>
            <person name="Miller A.N."/>
            <person name="O'Donnell K."/>
            <person name="Stajich J.E."/>
            <person name="Bonito G."/>
        </authorList>
    </citation>
    <scope>NUCLEOTIDE SEQUENCE</scope>
    <source>
        <strain evidence="4">NRRL 6426</strain>
    </source>
</reference>
<dbReference type="GO" id="GO:0016491">
    <property type="term" value="F:oxidoreductase activity"/>
    <property type="evidence" value="ECO:0007669"/>
    <property type="project" value="InterPro"/>
</dbReference>
<accession>A0A9P5V7U8</accession>
<dbReference type="PANTHER" id="PTHR10742:SF386">
    <property type="entry name" value="LYSINE-SPECIFIC HISTONE DEMETHYLASE 1A"/>
    <property type="match status" value="1"/>
</dbReference>
<dbReference type="AlphaFoldDB" id="A0A9P5V7U8"/>
<dbReference type="OrthoDB" id="5046242at2759"/>
<dbReference type="InterPro" id="IPR050281">
    <property type="entry name" value="Flavin_monoamine_oxidase"/>
</dbReference>
<dbReference type="Gene3D" id="3.90.660.10">
    <property type="match status" value="1"/>
</dbReference>
<dbReference type="InterPro" id="IPR036188">
    <property type="entry name" value="FAD/NAD-bd_sf"/>
</dbReference>
<keyword evidence="2" id="KW-0560">Oxidoreductase</keyword>
<keyword evidence="5" id="KW-1185">Reference proteome</keyword>
<protein>
    <recommendedName>
        <fullName evidence="3">Amine oxidase domain-containing protein</fullName>
    </recommendedName>
</protein>
<comment type="caution">
    <text evidence="4">The sequence shown here is derived from an EMBL/GenBank/DDBJ whole genome shotgun (WGS) entry which is preliminary data.</text>
</comment>
<dbReference type="SUPFAM" id="SSF54373">
    <property type="entry name" value="FAD-linked reductases, C-terminal domain"/>
    <property type="match status" value="1"/>
</dbReference>
<evidence type="ECO:0000259" key="3">
    <source>
        <dbReference type="Pfam" id="PF01593"/>
    </source>
</evidence>
<dbReference type="Proteomes" id="UP000748756">
    <property type="component" value="Unassembled WGS sequence"/>
</dbReference>
<sequence length="792" mass="87235">MTNGKKHVVIIGAGISGLAAAHELSKHPSSIQVTILEARNRIGGRLDTHRNLVQGEHEDIPIDFGASWIHGVDPSNPIVSLAETAQARLEATNSDVIYYHPGQPALKQDESNHYWAVLWEIFGKAQEFSRDNRNRISVHTSFRNWLDHYLSTRQSRDPALPNYMSPRERKIIPLLAQFWADENAIALNKVSLKYMDAENMPPGDHCIMANGYDRVLDVLCEEMKSVPILLEHVVDRIEYNVEMLELTWSNTRNRFRKTLFLTSLPQPTTTYLESNVKISTNKGVFTADVVLVTLPLGVLKSGSVTFSPPLPERKKTAIKRLGFGTMVKVVLYFPTCFWPVDKHFINFLPIPSSIPNPKLCRHLNERQMAALTTYMNDLANYTSLMPVHNAPIMIAYAANESAEVFEKLTEQEAMEVLVCQLSHYFPILVKDPANSRPTRVFMTRWNADPYARGSYTSIPIGAHQSDLGEFEIPVGARSVAVLSNSDHMEAEDKVDASFALKAAARKHQIMMMSYDKRKPSAKSGFENYAALGTSPTDSNEGFPGHPMKGCPLPSHDKGGLHSISLATDSDHCLQQVNDLSLAKMTVGNLASRRASGGRPASYPRIGGMSEVGHRTSIPGAIDIPMHHHRRQQSNDTGRAYYRGGFDDAIKLAVGSGGAGGSVIGGLVAVATANFERNHRHHVVHHRQGIQDQVHTSAAELLLSELVEPLMSSFPAVYQTNGVSTSISPPSIRKKHATPPTAITVVKTIGVNDAAKGRIYFAGEHTTATSFASVHGALMTGRREAAKIVSQTF</sequence>
<dbReference type="InterPro" id="IPR002937">
    <property type="entry name" value="Amino_oxidase"/>
</dbReference>
<feature type="domain" description="Amine oxidase" evidence="3">
    <location>
        <begin position="754"/>
        <end position="787"/>
    </location>
</feature>